<evidence type="ECO:0000256" key="1">
    <source>
        <dbReference type="ARBA" id="ARBA00009545"/>
    </source>
</evidence>
<sequence>PRPGGGNDDHEFNIISPSGGNANPGIPTPEHWTLAKFNSKGQLEADESWVDNNINRPGVEMRDPKLYELEDREKNQPDDYDKLQRINNKREKPRNYGNLIKAKTEFSSCPNEFDKFIHYCARIQELSQDFIPLLKRNSCATLTFSRDQIAQVIATMAFNCFKSPQPSYNSARNFNRMYPRDNGRYEALKCLLYYFHAVCERGLDNPNRLISFTRTHCSNFDFAKCQSKMNSIEVTVKNENTRGELYSMMDFSNKAGNNEYAHVNFANASLGGGTLAGGLVQEEILFLTHVECIAGMTFCEKMRENEAIIIQGARCITQHHGYRGSFKCDGPCNGTQPNDMYGFIVIL</sequence>
<dbReference type="GO" id="GO:0004649">
    <property type="term" value="F:poly(ADP-ribose) glycohydrolase activity"/>
    <property type="evidence" value="ECO:0007669"/>
    <property type="project" value="UniProtKB-EC"/>
</dbReference>
<comment type="caution">
    <text evidence="8">The sequence shown here is derived from an EMBL/GenBank/DDBJ whole genome shotgun (WGS) entry which is preliminary data.</text>
</comment>
<evidence type="ECO:0000256" key="2">
    <source>
        <dbReference type="ARBA" id="ARBA00012255"/>
    </source>
</evidence>
<protein>
    <recommendedName>
        <fullName evidence="2">poly(ADP-ribose) glycohydrolase</fullName>
        <ecNumber evidence="2">3.2.1.143</ecNumber>
    </recommendedName>
</protein>
<feature type="binding site" evidence="4">
    <location>
        <position position="281"/>
    </location>
    <ligand>
        <name>substrate</name>
    </ligand>
</feature>
<evidence type="ECO:0000259" key="7">
    <source>
        <dbReference type="Pfam" id="PF20811"/>
    </source>
</evidence>
<keyword evidence="3" id="KW-0378">Hydrolase</keyword>
<dbReference type="PANTHER" id="PTHR12837:SF0">
    <property type="entry name" value="POLY(ADP-RIBOSE) GLYCOHYDROLASE"/>
    <property type="match status" value="1"/>
</dbReference>
<dbReference type="Proteomes" id="UP001626550">
    <property type="component" value="Unassembled WGS sequence"/>
</dbReference>
<evidence type="ECO:0000259" key="6">
    <source>
        <dbReference type="Pfam" id="PF05028"/>
    </source>
</evidence>
<dbReference type="InterPro" id="IPR007724">
    <property type="entry name" value="Poly_GlycHdrlase"/>
</dbReference>
<reference evidence="8 9" key="1">
    <citation type="submission" date="2024-11" db="EMBL/GenBank/DDBJ databases">
        <title>Adaptive evolution of stress response genes in parasites aligns with host niche diversity.</title>
        <authorList>
            <person name="Hahn C."/>
            <person name="Resl P."/>
        </authorList>
    </citation>
    <scope>NUCLEOTIDE SEQUENCE [LARGE SCALE GENOMIC DNA]</scope>
    <source>
        <strain evidence="8">EGGRZ-B1_66</strain>
        <tissue evidence="8">Body</tissue>
    </source>
</reference>
<evidence type="ECO:0000256" key="3">
    <source>
        <dbReference type="ARBA" id="ARBA00022801"/>
    </source>
</evidence>
<feature type="domain" description="PARG catalytic Macro" evidence="6">
    <location>
        <begin position="257"/>
        <end position="340"/>
    </location>
</feature>
<feature type="non-terminal residue" evidence="8">
    <location>
        <position position="1"/>
    </location>
</feature>
<dbReference type="Pfam" id="PF05028">
    <property type="entry name" value="PARG_cat_C"/>
    <property type="match status" value="1"/>
</dbReference>
<name>A0ABD2PTR7_9PLAT</name>
<comment type="similarity">
    <text evidence="1">Belongs to the poly(ADP-ribose) glycohydrolase family.</text>
</comment>
<evidence type="ECO:0000256" key="4">
    <source>
        <dbReference type="PIRSR" id="PIRSR607724-2"/>
    </source>
</evidence>
<dbReference type="EMBL" id="JBJKFK010002821">
    <property type="protein sequence ID" value="KAL3310585.1"/>
    <property type="molecule type" value="Genomic_DNA"/>
</dbReference>
<gene>
    <name evidence="8" type="ORF">Ciccas_010848</name>
</gene>
<proteinExistence type="inferred from homology"/>
<dbReference type="InterPro" id="IPR048362">
    <property type="entry name" value="PARG_helical"/>
</dbReference>
<feature type="region of interest" description="Disordered" evidence="5">
    <location>
        <begin position="1"/>
        <end position="29"/>
    </location>
</feature>
<evidence type="ECO:0000313" key="8">
    <source>
        <dbReference type="EMBL" id="KAL3310585.1"/>
    </source>
</evidence>
<dbReference type="EC" id="3.2.1.143" evidence="2"/>
<feature type="binding site" evidence="4">
    <location>
        <position position="267"/>
    </location>
    <ligand>
        <name>substrate</name>
    </ligand>
</feature>
<dbReference type="PANTHER" id="PTHR12837">
    <property type="entry name" value="POLY ADP-RIBOSE GLYCOHYDROLASE"/>
    <property type="match status" value="1"/>
</dbReference>
<dbReference type="Pfam" id="PF20811">
    <property type="entry name" value="PARG_cat_N"/>
    <property type="match status" value="1"/>
</dbReference>
<keyword evidence="9" id="KW-1185">Reference proteome</keyword>
<organism evidence="8 9">
    <name type="scientific">Cichlidogyrus casuarinus</name>
    <dbReference type="NCBI Taxonomy" id="1844966"/>
    <lineage>
        <taxon>Eukaryota</taxon>
        <taxon>Metazoa</taxon>
        <taxon>Spiralia</taxon>
        <taxon>Lophotrochozoa</taxon>
        <taxon>Platyhelminthes</taxon>
        <taxon>Monogenea</taxon>
        <taxon>Monopisthocotylea</taxon>
        <taxon>Dactylogyridea</taxon>
        <taxon>Ancyrocephalidae</taxon>
        <taxon>Cichlidogyrus</taxon>
    </lineage>
</organism>
<dbReference type="AlphaFoldDB" id="A0ABD2PTR7"/>
<accession>A0ABD2PTR7</accession>
<dbReference type="InterPro" id="IPR046372">
    <property type="entry name" value="PARG_cat_C"/>
</dbReference>
<feature type="domain" description="PARG helical" evidence="7">
    <location>
        <begin position="114"/>
        <end position="214"/>
    </location>
</feature>
<feature type="binding site" evidence="4">
    <location>
        <position position="322"/>
    </location>
    <ligand>
        <name>substrate</name>
    </ligand>
</feature>
<evidence type="ECO:0000313" key="9">
    <source>
        <dbReference type="Proteomes" id="UP001626550"/>
    </source>
</evidence>
<evidence type="ECO:0000256" key="5">
    <source>
        <dbReference type="SAM" id="MobiDB-lite"/>
    </source>
</evidence>